<dbReference type="Pfam" id="PF01494">
    <property type="entry name" value="FAD_binding_3"/>
    <property type="match status" value="1"/>
</dbReference>
<dbReference type="InterPro" id="IPR036188">
    <property type="entry name" value="FAD/NAD-bd_sf"/>
</dbReference>
<keyword evidence="7" id="KW-1185">Reference proteome</keyword>
<keyword evidence="1" id="KW-0285">Flavoprotein</keyword>
<dbReference type="RefSeq" id="WP_378255562.1">
    <property type="nucleotide sequence ID" value="NZ_JBHSIT010000004.1"/>
</dbReference>
<evidence type="ECO:0000256" key="1">
    <source>
        <dbReference type="ARBA" id="ARBA00022630"/>
    </source>
</evidence>
<accession>A0ABV9TX82</accession>
<name>A0ABV9TX82_9ACTN</name>
<dbReference type="EMBL" id="JBHSIT010000004">
    <property type="protein sequence ID" value="MFC4908687.1"/>
    <property type="molecule type" value="Genomic_DNA"/>
</dbReference>
<evidence type="ECO:0000259" key="5">
    <source>
        <dbReference type="Pfam" id="PF01494"/>
    </source>
</evidence>
<comment type="caution">
    <text evidence="6">The sequence shown here is derived from an EMBL/GenBank/DDBJ whole genome shotgun (WGS) entry which is preliminary data.</text>
</comment>
<organism evidence="6 7">
    <name type="scientific">Actinomadura gamaensis</name>
    <dbReference type="NCBI Taxonomy" id="1763541"/>
    <lineage>
        <taxon>Bacteria</taxon>
        <taxon>Bacillati</taxon>
        <taxon>Actinomycetota</taxon>
        <taxon>Actinomycetes</taxon>
        <taxon>Streptosporangiales</taxon>
        <taxon>Thermomonosporaceae</taxon>
        <taxon>Actinomadura</taxon>
    </lineage>
</organism>
<dbReference type="PRINTS" id="PR00420">
    <property type="entry name" value="RNGMNOXGNASE"/>
</dbReference>
<dbReference type="PANTHER" id="PTHR47178:SF5">
    <property type="entry name" value="FAD-BINDING DOMAIN-CONTAINING PROTEIN"/>
    <property type="match status" value="1"/>
</dbReference>
<keyword evidence="4" id="KW-0503">Monooxygenase</keyword>
<evidence type="ECO:0000256" key="3">
    <source>
        <dbReference type="ARBA" id="ARBA00023002"/>
    </source>
</evidence>
<gene>
    <name evidence="6" type="ORF">ACFPCY_15265</name>
</gene>
<evidence type="ECO:0000313" key="6">
    <source>
        <dbReference type="EMBL" id="MFC4908687.1"/>
    </source>
</evidence>
<evidence type="ECO:0000256" key="4">
    <source>
        <dbReference type="ARBA" id="ARBA00023033"/>
    </source>
</evidence>
<dbReference type="SUPFAM" id="SSF51905">
    <property type="entry name" value="FAD/NAD(P)-binding domain"/>
    <property type="match status" value="1"/>
</dbReference>
<dbReference type="Gene3D" id="3.50.50.60">
    <property type="entry name" value="FAD/NAD(P)-binding domain"/>
    <property type="match status" value="1"/>
</dbReference>
<sequence>MPRPHVIVIGAGLGGLCLAQGLRRNGVSVAVYESDDSLTARRQGYRIHIDGNGDRALARVLPGHLHELFRATAGRPRPSTPVYDHLLNRIAVIQPQDDGVHLAADRLTLRRILLAGIEDAVRFGKRFVGYKEEPDGRITASFADGDEVTGDLLVAADGINSAVRRQYLPHARVVDTGLRQLYGRVPLTAQTRELFSDDMYAVFTPITGPGKRFVGVAPVEHPEPVGKAVARLAPGLDLGPGEDYMTCSFGARAELLPVDDEELRAMPGAELRAMTLGMLDGWHPRVRAIIEHWDVDSVFPIVLRTSVPIGRWPSRRDVTLLGDAVHAMSPAAGVGANTALRDAAALADAVAGALADGGGEAMARAIDAYEERMADYGFDAVRVSAMNGHRMLGQDPLPAG</sequence>
<dbReference type="Proteomes" id="UP001595872">
    <property type="component" value="Unassembled WGS sequence"/>
</dbReference>
<dbReference type="PANTHER" id="PTHR47178">
    <property type="entry name" value="MONOOXYGENASE, FAD-BINDING"/>
    <property type="match status" value="1"/>
</dbReference>
<keyword evidence="2" id="KW-0274">FAD</keyword>
<proteinExistence type="predicted"/>
<feature type="domain" description="FAD-binding" evidence="5">
    <location>
        <begin position="318"/>
        <end position="381"/>
    </location>
</feature>
<evidence type="ECO:0000256" key="2">
    <source>
        <dbReference type="ARBA" id="ARBA00022827"/>
    </source>
</evidence>
<reference evidence="7" key="1">
    <citation type="journal article" date="2019" name="Int. J. Syst. Evol. Microbiol.">
        <title>The Global Catalogue of Microorganisms (GCM) 10K type strain sequencing project: providing services to taxonomists for standard genome sequencing and annotation.</title>
        <authorList>
            <consortium name="The Broad Institute Genomics Platform"/>
            <consortium name="The Broad Institute Genome Sequencing Center for Infectious Disease"/>
            <person name="Wu L."/>
            <person name="Ma J."/>
        </authorList>
    </citation>
    <scope>NUCLEOTIDE SEQUENCE [LARGE SCALE GENOMIC DNA]</scope>
    <source>
        <strain evidence="7">KLKA75</strain>
    </source>
</reference>
<evidence type="ECO:0000313" key="7">
    <source>
        <dbReference type="Proteomes" id="UP001595872"/>
    </source>
</evidence>
<dbReference type="InterPro" id="IPR002938">
    <property type="entry name" value="FAD-bd"/>
</dbReference>
<protein>
    <submittedName>
        <fullName evidence="6">FAD-dependent oxidoreductase</fullName>
    </submittedName>
</protein>
<keyword evidence="3" id="KW-0560">Oxidoreductase</keyword>
<dbReference type="Pfam" id="PF13450">
    <property type="entry name" value="NAD_binding_8"/>
    <property type="match status" value="1"/>
</dbReference>